<dbReference type="STRING" id="478744.SAMN05444359_10190"/>
<name>A0A1H8YYN0_9BACT</name>
<dbReference type="Gene3D" id="3.20.20.370">
    <property type="entry name" value="Glycoside hydrolase/deacetylase"/>
    <property type="match status" value="1"/>
</dbReference>
<sequence length="436" mass="49995">MPQPLITVLSAHRHPRLRYTLKELGRDLGYQFQLMTDREKWTASSADAKVVYGEAKKGETAWPAHPVLQGADAGAKDLTVDSKEGTPRFFASGEGHDLLACIFFALSRYEEYQAFTPDHHGRFPASESHAQQHGYLERPVVREWATLLADSLRRDFPTLPPPKRRPFTFQPTYDIDILWAWQHRGLRGIGAGIKDFFSGRFGRAWRRFTAPKEQDPFQTLAYIRSLHPRTRPQIFWLLSNGQDRRDTNPYPIPPAQEALIQELAEQSTIGIHPSYHSSDRPELIREEIARLKGIIGRNPLHSRQHFLRFRIPQTYRELQRSAITNDHSMGYADAVGWRAGTNLPFHWYDLERESMTGLLVHPFAAMDGTLKDYLQLSVPEALRKVETLAEDVRPFGGVFPLLWHNSSFSDDYGWAGWREMYEECVKFLGDGAIISG</sequence>
<gene>
    <name evidence="2" type="ORF">SAMN05444359_10190</name>
</gene>
<feature type="domain" description="DUF7033" evidence="1">
    <location>
        <begin position="96"/>
        <end position="183"/>
    </location>
</feature>
<keyword evidence="3" id="KW-1185">Reference proteome</keyword>
<proteinExistence type="predicted"/>
<dbReference type="EMBL" id="FOFB01000001">
    <property type="protein sequence ID" value="SEP57284.1"/>
    <property type="molecule type" value="Genomic_DNA"/>
</dbReference>
<evidence type="ECO:0000313" key="2">
    <source>
        <dbReference type="EMBL" id="SEP57284.1"/>
    </source>
</evidence>
<reference evidence="3" key="1">
    <citation type="submission" date="2016-10" db="EMBL/GenBank/DDBJ databases">
        <authorList>
            <person name="Varghese N."/>
            <person name="Submissions S."/>
        </authorList>
    </citation>
    <scope>NUCLEOTIDE SEQUENCE [LARGE SCALE GENOMIC DNA]</scope>
    <source>
        <strain evidence="3">DSM 24740</strain>
    </source>
</reference>
<dbReference type="AlphaFoldDB" id="A0A1H8YYN0"/>
<dbReference type="Proteomes" id="UP000199021">
    <property type="component" value="Unassembled WGS sequence"/>
</dbReference>
<accession>A0A1H8YYN0</accession>
<evidence type="ECO:0000313" key="3">
    <source>
        <dbReference type="Proteomes" id="UP000199021"/>
    </source>
</evidence>
<dbReference type="Pfam" id="PF23019">
    <property type="entry name" value="DUF7033"/>
    <property type="match status" value="1"/>
</dbReference>
<dbReference type="CDD" id="cd10931">
    <property type="entry name" value="CE4_u7"/>
    <property type="match status" value="1"/>
</dbReference>
<dbReference type="RefSeq" id="WP_090164838.1">
    <property type="nucleotide sequence ID" value="NZ_FOFB01000001.1"/>
</dbReference>
<organism evidence="2 3">
    <name type="scientific">Neolewinella agarilytica</name>
    <dbReference type="NCBI Taxonomy" id="478744"/>
    <lineage>
        <taxon>Bacteria</taxon>
        <taxon>Pseudomonadati</taxon>
        <taxon>Bacteroidota</taxon>
        <taxon>Saprospiria</taxon>
        <taxon>Saprospirales</taxon>
        <taxon>Lewinellaceae</taxon>
        <taxon>Neolewinella</taxon>
    </lineage>
</organism>
<evidence type="ECO:0000259" key="1">
    <source>
        <dbReference type="Pfam" id="PF23019"/>
    </source>
</evidence>
<dbReference type="InterPro" id="IPR054297">
    <property type="entry name" value="DUF7033"/>
</dbReference>
<dbReference type="InParanoid" id="A0A1H8YYN0"/>
<protein>
    <recommendedName>
        <fullName evidence="1">DUF7033 domain-containing protein</fullName>
    </recommendedName>
</protein>
<dbReference type="OrthoDB" id="5573484at2"/>